<dbReference type="SUPFAM" id="SSF53850">
    <property type="entry name" value="Periplasmic binding protein-like II"/>
    <property type="match status" value="1"/>
</dbReference>
<dbReference type="Gene3D" id="3.40.190.10">
    <property type="entry name" value="Periplasmic binding protein-like II"/>
    <property type="match status" value="2"/>
</dbReference>
<comment type="caution">
    <text evidence="3">The sequence shown here is derived from an EMBL/GenBank/DDBJ whole genome shotgun (WGS) entry which is preliminary data.</text>
</comment>
<dbReference type="PANTHER" id="PTHR35936:SF34">
    <property type="entry name" value="ABC TRANSPORTER EXTRACELLULAR-BINDING PROTEIN YCKB-RELATED"/>
    <property type="match status" value="1"/>
</dbReference>
<accession>A0ABN0SWW8</accession>
<dbReference type="PANTHER" id="PTHR35936">
    <property type="entry name" value="MEMBRANE-BOUND LYTIC MUREIN TRANSGLYCOSYLASE F"/>
    <property type="match status" value="1"/>
</dbReference>
<keyword evidence="1" id="KW-0732">Signal</keyword>
<dbReference type="Proteomes" id="UP001500399">
    <property type="component" value="Unassembled WGS sequence"/>
</dbReference>
<proteinExistence type="predicted"/>
<feature type="domain" description="Solute-binding protein family 3/N-terminal" evidence="2">
    <location>
        <begin position="41"/>
        <end position="266"/>
    </location>
</feature>
<reference evidence="3 4" key="1">
    <citation type="journal article" date="2019" name="Int. J. Syst. Evol. Microbiol.">
        <title>The Global Catalogue of Microorganisms (GCM) 10K type strain sequencing project: providing services to taxonomists for standard genome sequencing and annotation.</title>
        <authorList>
            <consortium name="The Broad Institute Genomics Platform"/>
            <consortium name="The Broad Institute Genome Sequencing Center for Infectious Disease"/>
            <person name="Wu L."/>
            <person name="Ma J."/>
        </authorList>
    </citation>
    <scope>NUCLEOTIDE SEQUENCE [LARGE SCALE GENOMIC DNA]</scope>
    <source>
        <strain evidence="3 4">JCM 8542</strain>
    </source>
</reference>
<dbReference type="InterPro" id="IPR001638">
    <property type="entry name" value="Solute-binding_3/MltF_N"/>
</dbReference>
<evidence type="ECO:0000256" key="1">
    <source>
        <dbReference type="ARBA" id="ARBA00022729"/>
    </source>
</evidence>
<evidence type="ECO:0000313" key="3">
    <source>
        <dbReference type="EMBL" id="GAA0204284.1"/>
    </source>
</evidence>
<gene>
    <name evidence="3" type="ORF">GCM10008919_04490</name>
</gene>
<dbReference type="Pfam" id="PF00497">
    <property type="entry name" value="SBP_bac_3"/>
    <property type="match status" value="1"/>
</dbReference>
<keyword evidence="4" id="KW-1185">Reference proteome</keyword>
<dbReference type="EMBL" id="BAAACR010000002">
    <property type="protein sequence ID" value="GAA0204284.1"/>
    <property type="molecule type" value="Genomic_DNA"/>
</dbReference>
<evidence type="ECO:0000259" key="2">
    <source>
        <dbReference type="SMART" id="SM00062"/>
    </source>
</evidence>
<dbReference type="PROSITE" id="PS51257">
    <property type="entry name" value="PROKAR_LIPOPROTEIN"/>
    <property type="match status" value="1"/>
</dbReference>
<organism evidence="3 4">
    <name type="scientific">Selenomonas dianae</name>
    <dbReference type="NCBI Taxonomy" id="135079"/>
    <lineage>
        <taxon>Bacteria</taxon>
        <taxon>Bacillati</taxon>
        <taxon>Bacillota</taxon>
        <taxon>Negativicutes</taxon>
        <taxon>Selenomonadales</taxon>
        <taxon>Selenomonadaceae</taxon>
        <taxon>Selenomonas</taxon>
    </lineage>
</organism>
<dbReference type="SMART" id="SM00062">
    <property type="entry name" value="PBPb"/>
    <property type="match status" value="1"/>
</dbReference>
<dbReference type="CDD" id="cd00996">
    <property type="entry name" value="PBP2_AatB_like"/>
    <property type="match status" value="1"/>
</dbReference>
<evidence type="ECO:0000313" key="4">
    <source>
        <dbReference type="Proteomes" id="UP001500399"/>
    </source>
</evidence>
<dbReference type="RefSeq" id="WP_304987839.1">
    <property type="nucleotide sequence ID" value="NZ_BAAACR010000002.1"/>
</dbReference>
<protein>
    <submittedName>
        <fullName evidence="3">Amino acid ABC transporter substrate-binding protein</fullName>
    </submittedName>
</protein>
<sequence length="269" mass="29751">MNWKNIFTGAAVMALSAALLTGCGGSEKKVVSTDNAAEMGKIIVGLDDNFPPMGCKDEKNEIVGFDVDLAKEASKRLGREVEFKAIDWSSKEAELKSGRVQILWNGLDITEKRKENMLFSKPYMDNRQIIFVKKGNTSVTDEKSLAGKTVGTQSAGTAEEYIDATPFYKNDVKEVKKYPDYVAAFMDLENGRLDAVIGDEIVGRYYMSKHPEEIEALDVVVGPTSEFGIAFAKDNTALRDEVQKVLDEMKADGTMAKISTKWFAKDITK</sequence>
<name>A0ABN0SWW8_9FIRM</name>